<evidence type="ECO:0000313" key="3">
    <source>
        <dbReference type="EnsemblMetazoa" id="AALFPA23_003277.P3535"/>
    </source>
</evidence>
<dbReference type="PRINTS" id="PR00722">
    <property type="entry name" value="CHYMOTRYPSIN"/>
</dbReference>
<dbReference type="Proteomes" id="UP000069940">
    <property type="component" value="Unassembled WGS sequence"/>
</dbReference>
<dbReference type="RefSeq" id="XP_029731533.2">
    <property type="nucleotide sequence ID" value="XM_029875673.2"/>
</dbReference>
<keyword evidence="4" id="KW-1185">Reference proteome</keyword>
<dbReference type="InterPro" id="IPR043504">
    <property type="entry name" value="Peptidase_S1_PA_chymotrypsin"/>
</dbReference>
<evidence type="ECO:0000259" key="2">
    <source>
        <dbReference type="PROSITE" id="PS50240"/>
    </source>
</evidence>
<dbReference type="CDD" id="cd00190">
    <property type="entry name" value="Tryp_SPc"/>
    <property type="match status" value="1"/>
</dbReference>
<dbReference type="SUPFAM" id="SSF50494">
    <property type="entry name" value="Trypsin-like serine proteases"/>
    <property type="match status" value="1"/>
</dbReference>
<dbReference type="InterPro" id="IPR009003">
    <property type="entry name" value="Peptidase_S1_PA"/>
</dbReference>
<name>A0ABM1XVH9_AEDAL</name>
<comment type="similarity">
    <text evidence="1">Belongs to the peptidase S1 family. CLIP subfamily.</text>
</comment>
<feature type="domain" description="Peptidase S1" evidence="2">
    <location>
        <begin position="147"/>
        <end position="397"/>
    </location>
</feature>
<reference evidence="4" key="1">
    <citation type="journal article" date="2015" name="Proc. Natl. Acad. Sci. U.S.A.">
        <title>Genome sequence of the Asian Tiger mosquito, Aedes albopictus, reveals insights into its biology, genetics, and evolution.</title>
        <authorList>
            <person name="Chen X.G."/>
            <person name="Jiang X."/>
            <person name="Gu J."/>
            <person name="Xu M."/>
            <person name="Wu Y."/>
            <person name="Deng Y."/>
            <person name="Zhang C."/>
            <person name="Bonizzoni M."/>
            <person name="Dermauw W."/>
            <person name="Vontas J."/>
            <person name="Armbruster P."/>
            <person name="Huang X."/>
            <person name="Yang Y."/>
            <person name="Zhang H."/>
            <person name="He W."/>
            <person name="Peng H."/>
            <person name="Liu Y."/>
            <person name="Wu K."/>
            <person name="Chen J."/>
            <person name="Lirakis M."/>
            <person name="Topalis P."/>
            <person name="Van Leeuwen T."/>
            <person name="Hall A.B."/>
            <person name="Jiang X."/>
            <person name="Thorpe C."/>
            <person name="Mueller R.L."/>
            <person name="Sun C."/>
            <person name="Waterhouse R.M."/>
            <person name="Yan G."/>
            <person name="Tu Z.J."/>
            <person name="Fang X."/>
            <person name="James A.A."/>
        </authorList>
    </citation>
    <scope>NUCLEOTIDE SEQUENCE [LARGE SCALE GENOMIC DNA]</scope>
    <source>
        <strain evidence="4">Foshan</strain>
    </source>
</reference>
<dbReference type="PANTHER" id="PTHR24258">
    <property type="entry name" value="SERINE PROTEASE-RELATED"/>
    <property type="match status" value="1"/>
</dbReference>
<dbReference type="PROSITE" id="PS00134">
    <property type="entry name" value="TRYPSIN_HIS"/>
    <property type="match status" value="1"/>
</dbReference>
<sequence>MTEGDDLGTRDTRALHAYKETMKSTSAVLTLGFVLIMQWNSLVSCRDASSEEDVLEVLKQFNKCPNGYCVPIHLCNDGIIKTDGETILELRFNDYEDVTTVELERGNRTCEFSATCCALKIVPRYDSSEPNELPPTKCGTNRPNGYVVGVNNSAKAQFGEFPWMAALLKRVQLLGNEKVEYFCGGSLIHQQAILTAAHCVQNVTRDILAVRLGEWDTVNENEPVKHQQYGVQKIIIHENYVAKKYQNDIALLIMKKEADLKVNVNTICLPSIHDIFDNQRCLASGWGRDNFHPKGQYSEVMKRVELPVVPSKRCQSLFRNTRLGPYFQLHPTFMCGGGEEGVDTCYGDGGSPLACKLDNRFVQAGIVSWGVGCGVKDVPAAYVKVSKFIDWIKNKLQGEEINIDDD</sequence>
<dbReference type="SMART" id="SM00020">
    <property type="entry name" value="Tryp_SPc"/>
    <property type="match status" value="1"/>
</dbReference>
<evidence type="ECO:0000256" key="1">
    <source>
        <dbReference type="ARBA" id="ARBA00024195"/>
    </source>
</evidence>
<proteinExistence type="inferred from homology"/>
<dbReference type="InterPro" id="IPR001314">
    <property type="entry name" value="Peptidase_S1A"/>
</dbReference>
<dbReference type="PANTHER" id="PTHR24258:SF129">
    <property type="entry name" value="LP15124P-RELATED"/>
    <property type="match status" value="1"/>
</dbReference>
<accession>A0ABM1XVH9</accession>
<dbReference type="EnsemblMetazoa" id="AALFPA23_003277.R3535">
    <property type="protein sequence ID" value="AALFPA23_003277.P3535"/>
    <property type="gene ID" value="AALFPA23_003277"/>
</dbReference>
<organism evidence="3 4">
    <name type="scientific">Aedes albopictus</name>
    <name type="common">Asian tiger mosquito</name>
    <name type="synonym">Stegomyia albopicta</name>
    <dbReference type="NCBI Taxonomy" id="7160"/>
    <lineage>
        <taxon>Eukaryota</taxon>
        <taxon>Metazoa</taxon>
        <taxon>Ecdysozoa</taxon>
        <taxon>Arthropoda</taxon>
        <taxon>Hexapoda</taxon>
        <taxon>Insecta</taxon>
        <taxon>Pterygota</taxon>
        <taxon>Neoptera</taxon>
        <taxon>Endopterygota</taxon>
        <taxon>Diptera</taxon>
        <taxon>Nematocera</taxon>
        <taxon>Culicoidea</taxon>
        <taxon>Culicidae</taxon>
        <taxon>Culicinae</taxon>
        <taxon>Aedini</taxon>
        <taxon>Aedes</taxon>
        <taxon>Stegomyia</taxon>
    </lineage>
</organism>
<dbReference type="InterPro" id="IPR018114">
    <property type="entry name" value="TRYPSIN_HIS"/>
</dbReference>
<dbReference type="PROSITE" id="PS50240">
    <property type="entry name" value="TRYPSIN_DOM"/>
    <property type="match status" value="1"/>
</dbReference>
<reference evidence="3" key="2">
    <citation type="submission" date="2025-05" db="UniProtKB">
        <authorList>
            <consortium name="EnsemblMetazoa"/>
        </authorList>
    </citation>
    <scope>IDENTIFICATION</scope>
    <source>
        <strain evidence="3">Foshan</strain>
    </source>
</reference>
<dbReference type="InterPro" id="IPR001254">
    <property type="entry name" value="Trypsin_dom"/>
</dbReference>
<dbReference type="Pfam" id="PF00089">
    <property type="entry name" value="Trypsin"/>
    <property type="match status" value="1"/>
</dbReference>
<dbReference type="GeneID" id="109403189"/>
<dbReference type="InterPro" id="IPR041515">
    <property type="entry name" value="PPAF-2-like_Clip"/>
</dbReference>
<protein>
    <recommendedName>
        <fullName evidence="2">Peptidase S1 domain-containing protein</fullName>
    </recommendedName>
</protein>
<dbReference type="Gene3D" id="2.40.10.10">
    <property type="entry name" value="Trypsin-like serine proteases"/>
    <property type="match status" value="1"/>
</dbReference>
<evidence type="ECO:0000313" key="4">
    <source>
        <dbReference type="Proteomes" id="UP000069940"/>
    </source>
</evidence>
<dbReference type="Pfam" id="PF18322">
    <property type="entry name" value="CLIP_1"/>
    <property type="match status" value="1"/>
</dbReference>